<feature type="domain" description="Histidine-specific methyltransferase SAM-dependent" evidence="8">
    <location>
        <begin position="233"/>
        <end position="404"/>
    </location>
</feature>
<dbReference type="InterPro" id="IPR016187">
    <property type="entry name" value="CTDL_fold"/>
</dbReference>
<dbReference type="AlphaFoldDB" id="A0A9P6ENK2"/>
<feature type="domain" description="Histidine-specific methyltransferase SAM-dependent" evidence="8">
    <location>
        <begin position="23"/>
        <end position="178"/>
    </location>
</feature>
<dbReference type="InterPro" id="IPR051128">
    <property type="entry name" value="EgtD_Methyltrsf_superfamily"/>
</dbReference>
<dbReference type="InterPro" id="IPR042095">
    <property type="entry name" value="SUMF_sf"/>
</dbReference>
<reference evidence="10" key="1">
    <citation type="submission" date="2020-11" db="EMBL/GenBank/DDBJ databases">
        <authorList>
            <consortium name="DOE Joint Genome Institute"/>
            <person name="Ahrendt S."/>
            <person name="Riley R."/>
            <person name="Andreopoulos W."/>
            <person name="Labutti K."/>
            <person name="Pangilinan J."/>
            <person name="Ruiz-Duenas F.J."/>
            <person name="Barrasa J.M."/>
            <person name="Sanchez-Garcia M."/>
            <person name="Camarero S."/>
            <person name="Miyauchi S."/>
            <person name="Serrano A."/>
            <person name="Linde D."/>
            <person name="Babiker R."/>
            <person name="Drula E."/>
            <person name="Ayuso-Fernandez I."/>
            <person name="Pacheco R."/>
            <person name="Padilla G."/>
            <person name="Ferreira P."/>
            <person name="Barriuso J."/>
            <person name="Kellner H."/>
            <person name="Castanera R."/>
            <person name="Alfaro M."/>
            <person name="Ramirez L."/>
            <person name="Pisabarro A.G."/>
            <person name="Kuo A."/>
            <person name="Tritt A."/>
            <person name="Lipzen A."/>
            <person name="He G."/>
            <person name="Yan M."/>
            <person name="Ng V."/>
            <person name="Cullen D."/>
            <person name="Martin F."/>
            <person name="Rosso M.-N."/>
            <person name="Henrissat B."/>
            <person name="Hibbett D."/>
            <person name="Martinez A.T."/>
            <person name="Grigoriev I.V."/>
        </authorList>
    </citation>
    <scope>NUCLEOTIDE SEQUENCE</scope>
    <source>
        <strain evidence="10">CBS 506.95</strain>
    </source>
</reference>
<name>A0A9P6ENK2_9AGAR</name>
<sequence>MPVEIIDLHPRSSDGAVVDHIPEQIMSGLAQPLGEKKMPTMLLYDERGLRLYDDITTEAEEYYLFGAEEEILKNKSKEIVQTMHAGSGGESLAGEVIVELGAGALRKTSHVLTSLSHLVESRKSCAPITYYALDLEKRELERTLGDIDSSDIGDQLAGKVVTKGMWGTYDDGLKYIQNGGLDSHKLSEAFTASQNTLKFATREPSPLSSDSSSSSAMSSASESSVPSTPDEASMPPLHIMFLGSSLGNFARSEAGTFLKSLPLRSGLGDTLLLGLDHDNDKTLIENAYNDREGYTKKFIFNGLKVAGRALGDEEMFDEDKWEYVNRYDVAERRHEAFFKSNCDQVVSDKASQKRIVFLKDEMLKIEESIKFSDADAYTLFAEAHLRPIQRWTDSKAQYSLWLLERPPFSFPLLATPTLSTFATTGPSAGTGTPSRQDWVDMWAAWDFITLKMIPESMLFQKPIDLRHICLFYLGHIPTFLDIQLSKMLNEPNTKPEGFKYIFERGIDPDVDDPNECHPHSEVPTDEASWPSMDTILKFRDDVRARVMTIYDDIDSGKLALTRRIGRVLFMALEHEAMHSETLLYMLLQRAGTGTIPPPGFTAPSWESLKSSWNAAPLPPSQTVTLGPATMTLGHNDIEDSDNAKEARFDVEGYEFGWDNESPQRVVEVGQFKISWRPVTNGEFRRFYVNGGKDKVDFPASWVNENGEIKVQTLYGPVSMDIAEHWPVLVPYCSLSTYATVNGGRLPTEAELRLFLDKFESGYEGGANVGFRNWHPTPATTGGLSNEGKGTNGGIWEWTSTVFDKLDGFVPSKLYPGYSMDFFDGKHQVVIGGSYATAPRLASRRSFRNWYQHNYPYAWVGGRIVFDATQKTN</sequence>
<dbReference type="Pfam" id="PF12867">
    <property type="entry name" value="DinB_2"/>
    <property type="match status" value="1"/>
</dbReference>
<dbReference type="Gene3D" id="3.90.1580.10">
    <property type="entry name" value="paralog of FGE (formylglycine-generating enzyme)"/>
    <property type="match status" value="1"/>
</dbReference>
<dbReference type="Pfam" id="PF10017">
    <property type="entry name" value="Methyltransf_33"/>
    <property type="match status" value="2"/>
</dbReference>
<dbReference type="SUPFAM" id="SSF56436">
    <property type="entry name" value="C-type lectin-like"/>
    <property type="match status" value="1"/>
</dbReference>
<feature type="compositionally biased region" description="Low complexity" evidence="6">
    <location>
        <begin position="204"/>
        <end position="229"/>
    </location>
</feature>
<dbReference type="InterPro" id="IPR019257">
    <property type="entry name" value="MeTrfase_dom"/>
</dbReference>
<gene>
    <name evidence="10" type="ORF">CPB83DRAFT_845798</name>
</gene>
<dbReference type="Proteomes" id="UP000807306">
    <property type="component" value="Unassembled WGS sequence"/>
</dbReference>
<keyword evidence="2" id="KW-0808">Transferase</keyword>
<evidence type="ECO:0000313" key="10">
    <source>
        <dbReference type="EMBL" id="KAF9533081.1"/>
    </source>
</evidence>
<dbReference type="PANTHER" id="PTHR43397">
    <property type="entry name" value="ERGOTHIONEINE BIOSYNTHESIS PROTEIN 1"/>
    <property type="match status" value="1"/>
</dbReference>
<evidence type="ECO:0000256" key="5">
    <source>
        <dbReference type="ARBA" id="ARBA00037882"/>
    </source>
</evidence>
<comment type="pathway">
    <text evidence="5">Amino-acid biosynthesis; ergothioneine biosynthesis.</text>
</comment>
<dbReference type="GO" id="GO:0008168">
    <property type="term" value="F:methyltransferase activity"/>
    <property type="evidence" value="ECO:0007669"/>
    <property type="project" value="UniProtKB-KW"/>
</dbReference>
<dbReference type="InterPro" id="IPR029063">
    <property type="entry name" value="SAM-dependent_MTases_sf"/>
</dbReference>
<keyword evidence="11" id="KW-1185">Reference proteome</keyword>
<organism evidence="10 11">
    <name type="scientific">Crepidotus variabilis</name>
    <dbReference type="NCBI Taxonomy" id="179855"/>
    <lineage>
        <taxon>Eukaryota</taxon>
        <taxon>Fungi</taxon>
        <taxon>Dikarya</taxon>
        <taxon>Basidiomycota</taxon>
        <taxon>Agaricomycotina</taxon>
        <taxon>Agaricomycetes</taxon>
        <taxon>Agaricomycetidae</taxon>
        <taxon>Agaricales</taxon>
        <taxon>Agaricineae</taxon>
        <taxon>Crepidotaceae</taxon>
        <taxon>Crepidotus</taxon>
    </lineage>
</organism>
<feature type="domain" description="DinB-like" evidence="9">
    <location>
        <begin position="450"/>
        <end position="581"/>
    </location>
</feature>
<evidence type="ECO:0000256" key="2">
    <source>
        <dbReference type="ARBA" id="ARBA00022679"/>
    </source>
</evidence>
<keyword evidence="1" id="KW-0489">Methyltransferase</keyword>
<evidence type="ECO:0000259" key="9">
    <source>
        <dbReference type="Pfam" id="PF12867"/>
    </source>
</evidence>
<evidence type="ECO:0000259" key="8">
    <source>
        <dbReference type="Pfam" id="PF10017"/>
    </source>
</evidence>
<dbReference type="Pfam" id="PF03781">
    <property type="entry name" value="FGE-sulfatase"/>
    <property type="match status" value="2"/>
</dbReference>
<keyword evidence="3" id="KW-0560">Oxidoreductase</keyword>
<comment type="caution">
    <text evidence="10">The sequence shown here is derived from an EMBL/GenBank/DDBJ whole genome shotgun (WGS) entry which is preliminary data.</text>
</comment>
<evidence type="ECO:0000256" key="3">
    <source>
        <dbReference type="ARBA" id="ARBA00023002"/>
    </source>
</evidence>
<feature type="domain" description="Sulfatase-modifying factor enzyme-like" evidence="7">
    <location>
        <begin position="653"/>
        <end position="751"/>
    </location>
</feature>
<dbReference type="InterPro" id="IPR024775">
    <property type="entry name" value="DinB-like"/>
</dbReference>
<dbReference type="OrthoDB" id="659at2759"/>
<feature type="domain" description="Sulfatase-modifying factor enzyme-like" evidence="7">
    <location>
        <begin position="772"/>
        <end position="864"/>
    </location>
</feature>
<evidence type="ECO:0000256" key="4">
    <source>
        <dbReference type="ARBA" id="ARBA00023004"/>
    </source>
</evidence>
<dbReference type="InterPro" id="IPR005532">
    <property type="entry name" value="SUMF_dom"/>
</dbReference>
<keyword evidence="4" id="KW-0408">Iron</keyword>
<evidence type="ECO:0000313" key="11">
    <source>
        <dbReference type="Proteomes" id="UP000807306"/>
    </source>
</evidence>
<proteinExistence type="predicted"/>
<evidence type="ECO:0000259" key="7">
    <source>
        <dbReference type="Pfam" id="PF03781"/>
    </source>
</evidence>
<protein>
    <submittedName>
        <fullName evidence="10">DUF323 domain-containing protein</fullName>
    </submittedName>
</protein>
<dbReference type="GO" id="GO:0032259">
    <property type="term" value="P:methylation"/>
    <property type="evidence" value="ECO:0007669"/>
    <property type="project" value="UniProtKB-KW"/>
</dbReference>
<dbReference type="EMBL" id="MU157829">
    <property type="protein sequence ID" value="KAF9533081.1"/>
    <property type="molecule type" value="Genomic_DNA"/>
</dbReference>
<evidence type="ECO:0000256" key="1">
    <source>
        <dbReference type="ARBA" id="ARBA00022603"/>
    </source>
</evidence>
<feature type="region of interest" description="Disordered" evidence="6">
    <location>
        <begin position="201"/>
        <end position="232"/>
    </location>
</feature>
<dbReference type="Gene3D" id="3.40.50.150">
    <property type="entry name" value="Vaccinia Virus protein VP39"/>
    <property type="match status" value="1"/>
</dbReference>
<evidence type="ECO:0000256" key="6">
    <source>
        <dbReference type="SAM" id="MobiDB-lite"/>
    </source>
</evidence>
<dbReference type="PANTHER" id="PTHR43397:SF1">
    <property type="entry name" value="ERGOTHIONEINE BIOSYNTHESIS PROTEIN 1"/>
    <property type="match status" value="1"/>
</dbReference>
<accession>A0A9P6ENK2</accession>